<dbReference type="EMBL" id="QGNW01000331">
    <property type="protein sequence ID" value="RVW76343.1"/>
    <property type="molecule type" value="Genomic_DNA"/>
</dbReference>
<dbReference type="PROSITE" id="PS50994">
    <property type="entry name" value="INTEGRASE"/>
    <property type="match status" value="1"/>
</dbReference>
<dbReference type="InterPro" id="IPR054722">
    <property type="entry name" value="PolX-like_BBD"/>
</dbReference>
<dbReference type="Pfam" id="PF00665">
    <property type="entry name" value="rve"/>
    <property type="match status" value="1"/>
</dbReference>
<dbReference type="InterPro" id="IPR001584">
    <property type="entry name" value="Integrase_cat-core"/>
</dbReference>
<feature type="domain" description="Integrase catalytic" evidence="5">
    <location>
        <begin position="355"/>
        <end position="536"/>
    </location>
</feature>
<dbReference type="Pfam" id="PF13976">
    <property type="entry name" value="gag_pre-integrs"/>
    <property type="match status" value="1"/>
</dbReference>
<dbReference type="Proteomes" id="UP000288805">
    <property type="component" value="Unassembled WGS sequence"/>
</dbReference>
<dbReference type="Pfam" id="PF22936">
    <property type="entry name" value="Pol_BBD"/>
    <property type="match status" value="1"/>
</dbReference>
<evidence type="ECO:0000313" key="6">
    <source>
        <dbReference type="EMBL" id="RVW76343.1"/>
    </source>
</evidence>
<dbReference type="GO" id="GO:0006508">
    <property type="term" value="P:proteolysis"/>
    <property type="evidence" value="ECO:0007669"/>
    <property type="project" value="UniProtKB-KW"/>
</dbReference>
<sequence length="792" mass="89739">MAEEAGKASGIEKFDGTDFAYWRMQIEDYLYGRKLHLPLLGTKPESMKAEEWALLDRQVLGVIRLTLSRSVAHNVVKEKTTADLMKAFSGMYEKPSANNKVHLMKKLFNLKMAENEAMRMAVSNSTGKEKLKYNDIRDLILAEEIRRRDAGETSGSSSALNLETRGKGHFKRQCKSPKKKNEDDSANAVTEEVHDALLFAVDSPLDDWVLDSGASFHTTPHREIIQNYVAGDFGKVYLADGSALDVVGLGDVRISLPNGSVWLLEKVRHIPDLRRNLISVGQLDDEGYAILFVGGTWKVTKGARVLAHGKKTGTLYMTSCPRDTIAVADASTDTSLWHRRLGHMSQKGMKMLLSKGKLPELKSIDFDMTSKAEKLELVHTDLWGPSPVASLGGSRYYITFIDDSSRKVWVYFLKNKSDVFETFKKWKAMVETETCLKVKCLRSDNGGEYIDEGFSEYCAAQGIRMEKTIPRTPQQNGVAERMNRTLNEHARSMRLHAGLPKTFWADAVSTAAYLINRGPSVPMEFRLPEEVWSGKEVKFSHLKVFGCVSYVHIDSDARSKLDAKSKICFFIGYGDEKFGYRFWDEQNRKIIRSRNVIFNEQVMYKDRSTVVSDVTEIDQKKSKFVNLDELTESTVQKGGEEVKENVNSQSVMMKPCKMRIQASSKWELAMKDEMDSLLGNQTWELTELPVGKKALHNKWVYRIKNEHDGSKRYKARLVVKGFQQNEGIDYTEIFSLVVKMSTIRLVLGMVAAKNLHLEQLDVKTTFLHGDLEEDLYVIQPEGFIVQGQENLV</sequence>
<keyword evidence="3" id="KW-0378">Hydrolase</keyword>
<gene>
    <name evidence="6" type="primary">POLX_1954</name>
    <name evidence="6" type="ORF">CK203_049833</name>
</gene>
<protein>
    <submittedName>
        <fullName evidence="6">Retrovirus-related Pol polyprotein from transposon TNT 1-94</fullName>
    </submittedName>
</protein>
<evidence type="ECO:0000313" key="7">
    <source>
        <dbReference type="Proteomes" id="UP000288805"/>
    </source>
</evidence>
<dbReference type="GO" id="GO:0008233">
    <property type="term" value="F:peptidase activity"/>
    <property type="evidence" value="ECO:0007669"/>
    <property type="project" value="UniProtKB-KW"/>
</dbReference>
<dbReference type="InterPro" id="IPR012337">
    <property type="entry name" value="RNaseH-like_sf"/>
</dbReference>
<feature type="region of interest" description="Disordered" evidence="4">
    <location>
        <begin position="152"/>
        <end position="185"/>
    </location>
</feature>
<dbReference type="InterPro" id="IPR036397">
    <property type="entry name" value="RNaseH_sf"/>
</dbReference>
<accession>A0A438GVW5</accession>
<dbReference type="GO" id="GO:0015074">
    <property type="term" value="P:DNA integration"/>
    <property type="evidence" value="ECO:0007669"/>
    <property type="project" value="InterPro"/>
</dbReference>
<dbReference type="Pfam" id="PF07727">
    <property type="entry name" value="RVT_2"/>
    <property type="match status" value="1"/>
</dbReference>
<dbReference type="InterPro" id="IPR057670">
    <property type="entry name" value="SH3_retrovirus"/>
</dbReference>
<evidence type="ECO:0000256" key="1">
    <source>
        <dbReference type="ARBA" id="ARBA00022670"/>
    </source>
</evidence>
<dbReference type="GO" id="GO:0003676">
    <property type="term" value="F:nucleic acid binding"/>
    <property type="evidence" value="ECO:0007669"/>
    <property type="project" value="InterPro"/>
</dbReference>
<dbReference type="InterPro" id="IPR013103">
    <property type="entry name" value="RVT_2"/>
</dbReference>
<evidence type="ECO:0000256" key="4">
    <source>
        <dbReference type="SAM" id="MobiDB-lite"/>
    </source>
</evidence>
<evidence type="ECO:0000256" key="3">
    <source>
        <dbReference type="ARBA" id="ARBA00022801"/>
    </source>
</evidence>
<dbReference type="PANTHER" id="PTHR42648">
    <property type="entry name" value="TRANSPOSASE, PUTATIVE-RELATED"/>
    <property type="match status" value="1"/>
</dbReference>
<feature type="compositionally biased region" description="Basic residues" evidence="4">
    <location>
        <begin position="167"/>
        <end position="178"/>
    </location>
</feature>
<comment type="caution">
    <text evidence="6">The sequence shown here is derived from an EMBL/GenBank/DDBJ whole genome shotgun (WGS) entry which is preliminary data.</text>
</comment>
<dbReference type="Pfam" id="PF14223">
    <property type="entry name" value="Retrotran_gag_2"/>
    <property type="match status" value="1"/>
</dbReference>
<keyword evidence="2" id="KW-0479">Metal-binding</keyword>
<name>A0A438GVW5_VITVI</name>
<evidence type="ECO:0000256" key="2">
    <source>
        <dbReference type="ARBA" id="ARBA00022723"/>
    </source>
</evidence>
<dbReference type="InterPro" id="IPR025724">
    <property type="entry name" value="GAG-pre-integrase_dom"/>
</dbReference>
<dbReference type="PANTHER" id="PTHR42648:SF28">
    <property type="entry name" value="TRANSPOSON-ENCODED PROTEIN WITH RIBONUCLEASE H-LIKE AND RETROVIRUS ZINC FINGER-LIKE DOMAINS"/>
    <property type="match status" value="1"/>
</dbReference>
<dbReference type="Pfam" id="PF25597">
    <property type="entry name" value="SH3_retrovirus"/>
    <property type="match status" value="1"/>
</dbReference>
<dbReference type="InterPro" id="IPR039537">
    <property type="entry name" value="Retrotran_Ty1/copia-like"/>
</dbReference>
<dbReference type="Gene3D" id="3.30.420.10">
    <property type="entry name" value="Ribonuclease H-like superfamily/Ribonuclease H"/>
    <property type="match status" value="1"/>
</dbReference>
<proteinExistence type="predicted"/>
<reference evidence="6 7" key="1">
    <citation type="journal article" date="2018" name="PLoS Genet.">
        <title>Population sequencing reveals clonal diversity and ancestral inbreeding in the grapevine cultivar Chardonnay.</title>
        <authorList>
            <person name="Roach M.J."/>
            <person name="Johnson D.L."/>
            <person name="Bohlmann J."/>
            <person name="van Vuuren H.J."/>
            <person name="Jones S.J."/>
            <person name="Pretorius I.S."/>
            <person name="Schmidt S.A."/>
            <person name="Borneman A.R."/>
        </authorList>
    </citation>
    <scope>NUCLEOTIDE SEQUENCE [LARGE SCALE GENOMIC DNA]</scope>
    <source>
        <strain evidence="7">cv. Chardonnay</strain>
        <tissue evidence="6">Leaf</tissue>
    </source>
</reference>
<dbReference type="SUPFAM" id="SSF53098">
    <property type="entry name" value="Ribonuclease H-like"/>
    <property type="match status" value="1"/>
</dbReference>
<keyword evidence="1" id="KW-0645">Protease</keyword>
<organism evidence="6 7">
    <name type="scientific">Vitis vinifera</name>
    <name type="common">Grape</name>
    <dbReference type="NCBI Taxonomy" id="29760"/>
    <lineage>
        <taxon>Eukaryota</taxon>
        <taxon>Viridiplantae</taxon>
        <taxon>Streptophyta</taxon>
        <taxon>Embryophyta</taxon>
        <taxon>Tracheophyta</taxon>
        <taxon>Spermatophyta</taxon>
        <taxon>Magnoliopsida</taxon>
        <taxon>eudicotyledons</taxon>
        <taxon>Gunneridae</taxon>
        <taxon>Pentapetalae</taxon>
        <taxon>rosids</taxon>
        <taxon>Vitales</taxon>
        <taxon>Vitaceae</taxon>
        <taxon>Viteae</taxon>
        <taxon>Vitis</taxon>
    </lineage>
</organism>
<dbReference type="AlphaFoldDB" id="A0A438GVW5"/>
<dbReference type="GO" id="GO:0046872">
    <property type="term" value="F:metal ion binding"/>
    <property type="evidence" value="ECO:0007669"/>
    <property type="project" value="UniProtKB-KW"/>
</dbReference>
<evidence type="ECO:0000259" key="5">
    <source>
        <dbReference type="PROSITE" id="PS50994"/>
    </source>
</evidence>